<dbReference type="RefSeq" id="WP_034794835.1">
    <property type="nucleotide sequence ID" value="NZ_JMPJ01000069.1"/>
</dbReference>
<dbReference type="Pfam" id="PF10694">
    <property type="entry name" value="DUF2500"/>
    <property type="match status" value="1"/>
</dbReference>
<dbReference type="EMBL" id="JMPJ01000069">
    <property type="protein sequence ID" value="KFC78246.1"/>
    <property type="molecule type" value="Genomic_DNA"/>
</dbReference>
<accession>A0A085G3F1</accession>
<evidence type="ECO:0000313" key="2">
    <source>
        <dbReference type="Proteomes" id="UP000028640"/>
    </source>
</evidence>
<gene>
    <name evidence="1" type="ORF">GEAM_3855</name>
</gene>
<comment type="caution">
    <text evidence="1">The sequence shown here is derived from an EMBL/GenBank/DDBJ whole genome shotgun (WGS) entry which is preliminary data.</text>
</comment>
<proteinExistence type="predicted"/>
<dbReference type="Proteomes" id="UP000028640">
    <property type="component" value="Unassembled WGS sequence"/>
</dbReference>
<reference evidence="1 2" key="1">
    <citation type="submission" date="2014-05" db="EMBL/GenBank/DDBJ databases">
        <title>ATOL: Assembling a taxonomically balanced genome-scale reconstruction of the evolutionary history of the Enterobacteriaceae.</title>
        <authorList>
            <person name="Plunkett G.III."/>
            <person name="Neeno-Eckwall E.C."/>
            <person name="Glasner J.D."/>
            <person name="Perna N.T."/>
        </authorList>
    </citation>
    <scope>NUCLEOTIDE SEQUENCE [LARGE SCALE GENOMIC DNA]</scope>
    <source>
        <strain evidence="1 2">ATCC 33852</strain>
    </source>
</reference>
<organism evidence="1 2">
    <name type="scientific">Ewingella americana (strain ATCC 33852 / DSM 4580 / CCUG 14506 / JCM 5911 / LMG 7869 / NCTC 12157 / CDC 1468-78)</name>
    <dbReference type="NCBI Taxonomy" id="910964"/>
    <lineage>
        <taxon>Bacteria</taxon>
        <taxon>Pseudomonadati</taxon>
        <taxon>Pseudomonadota</taxon>
        <taxon>Gammaproteobacteria</taxon>
        <taxon>Enterobacterales</taxon>
        <taxon>Yersiniaceae</taxon>
        <taxon>Ewingella</taxon>
    </lineage>
</organism>
<keyword evidence="2" id="KW-1185">Reference proteome</keyword>
<dbReference type="GeneID" id="78383055"/>
<dbReference type="OrthoDB" id="5917531at2"/>
<sequence>MSKPPMIFLLVLVVIAFFATRQYLHQRRENADNDAAPLKEIAVEVTAKRDYLSPNRRSRQREEIPVEDRNYEAYFKPLAGGSEIKLKIEMKDYDGLAKGQKGVLQVKGTRFIAFAADDGTQKR</sequence>
<keyword evidence="1" id="KW-0675">Receptor</keyword>
<name>A0A085G3F1_EWIA3</name>
<protein>
    <submittedName>
        <fullName evidence="1">Putative receptor</fullName>
    </submittedName>
</protein>
<dbReference type="Gene3D" id="2.40.50.660">
    <property type="match status" value="1"/>
</dbReference>
<dbReference type="AlphaFoldDB" id="A0A085G3F1"/>
<dbReference type="STRING" id="910964.GEAM_3855"/>
<dbReference type="eggNOG" id="ENOG5032TYI">
    <property type="taxonomic scope" value="Bacteria"/>
</dbReference>
<evidence type="ECO:0000313" key="1">
    <source>
        <dbReference type="EMBL" id="KFC78246.1"/>
    </source>
</evidence>
<dbReference type="InterPro" id="IPR019635">
    <property type="entry name" value="DUF2500"/>
</dbReference>